<dbReference type="Gene3D" id="3.40.50.1950">
    <property type="entry name" value="Flavin prenyltransferase-like"/>
    <property type="match status" value="1"/>
</dbReference>
<dbReference type="Pfam" id="PF02441">
    <property type="entry name" value="Flavoprotein"/>
    <property type="match status" value="1"/>
</dbReference>
<dbReference type="InterPro" id="IPR003382">
    <property type="entry name" value="Flavoprotein"/>
</dbReference>
<dbReference type="RefSeq" id="WP_170837477.1">
    <property type="nucleotide sequence ID" value="NZ_FNJR01000008.1"/>
</dbReference>
<dbReference type="AlphaFoldDB" id="A0A1H0V8H7"/>
<dbReference type="GO" id="GO:0015937">
    <property type="term" value="P:coenzyme A biosynthetic process"/>
    <property type="evidence" value="ECO:0007669"/>
    <property type="project" value="TreeGrafter"/>
</dbReference>
<dbReference type="GO" id="GO:0010181">
    <property type="term" value="F:FMN binding"/>
    <property type="evidence" value="ECO:0007669"/>
    <property type="project" value="TreeGrafter"/>
</dbReference>
<dbReference type="STRING" id="405564.SAMN04487905_10890"/>
<dbReference type="Proteomes" id="UP000199497">
    <property type="component" value="Unassembled WGS sequence"/>
</dbReference>
<accession>A0A1H0V8H7</accession>
<evidence type="ECO:0000313" key="3">
    <source>
        <dbReference type="Proteomes" id="UP000199497"/>
    </source>
</evidence>
<dbReference type="EMBL" id="FNJR01000008">
    <property type="protein sequence ID" value="SDP74842.1"/>
    <property type="molecule type" value="Genomic_DNA"/>
</dbReference>
<proteinExistence type="predicted"/>
<name>A0A1H0V8H7_9ACTN</name>
<sequence>MSDPTENAASEFAEILATLEGRRVVVVVTGSLSAAYLPYWLGFVNRLPHPPQLRVRLTRTATSMVGTAAVTALLGRPTELDSWDDAASGSTAHVELAEWADAFLVHPCTFSYLGRVANGLADTPTQLALQCTTSPVVLCPALPPGTLDAPAYKEHLERLTGRPDVTVLDPGTGVSTATGRREGLPPAPFPVGLASVATALTSKSPREATDD</sequence>
<dbReference type="GO" id="GO:0071513">
    <property type="term" value="C:phosphopantothenoylcysteine decarboxylase complex"/>
    <property type="evidence" value="ECO:0007669"/>
    <property type="project" value="TreeGrafter"/>
</dbReference>
<reference evidence="3" key="1">
    <citation type="submission" date="2016-10" db="EMBL/GenBank/DDBJ databases">
        <authorList>
            <person name="Varghese N."/>
            <person name="Submissions S."/>
        </authorList>
    </citation>
    <scope>NUCLEOTIDE SEQUENCE [LARGE SCALE GENOMIC DNA]</scope>
    <source>
        <strain evidence="3">DSM 46732</strain>
    </source>
</reference>
<feature type="domain" description="Flavoprotein" evidence="1">
    <location>
        <begin position="23"/>
        <end position="159"/>
    </location>
</feature>
<dbReference type="GO" id="GO:0004633">
    <property type="term" value="F:phosphopantothenoylcysteine decarboxylase activity"/>
    <property type="evidence" value="ECO:0007669"/>
    <property type="project" value="TreeGrafter"/>
</dbReference>
<protein>
    <submittedName>
        <fullName evidence="2">Flavoprotein</fullName>
    </submittedName>
</protein>
<dbReference type="PANTHER" id="PTHR14359:SF6">
    <property type="entry name" value="PHOSPHOPANTOTHENOYLCYSTEINE DECARBOXYLASE"/>
    <property type="match status" value="1"/>
</dbReference>
<dbReference type="SUPFAM" id="SSF52507">
    <property type="entry name" value="Homo-oligomeric flavin-containing Cys decarboxylases, HFCD"/>
    <property type="match status" value="1"/>
</dbReference>
<dbReference type="PANTHER" id="PTHR14359">
    <property type="entry name" value="HOMO-OLIGOMERIC FLAVIN CONTAINING CYS DECARBOXYLASE FAMILY"/>
    <property type="match status" value="1"/>
</dbReference>
<gene>
    <name evidence="2" type="ORF">SAMN04487905_10890</name>
</gene>
<dbReference type="InterPro" id="IPR036551">
    <property type="entry name" value="Flavin_trans-like"/>
</dbReference>
<evidence type="ECO:0000313" key="2">
    <source>
        <dbReference type="EMBL" id="SDP74842.1"/>
    </source>
</evidence>
<keyword evidence="3" id="KW-1185">Reference proteome</keyword>
<evidence type="ECO:0000259" key="1">
    <source>
        <dbReference type="Pfam" id="PF02441"/>
    </source>
</evidence>
<organism evidence="2 3">
    <name type="scientific">Actinopolyspora xinjiangensis</name>
    <dbReference type="NCBI Taxonomy" id="405564"/>
    <lineage>
        <taxon>Bacteria</taxon>
        <taxon>Bacillati</taxon>
        <taxon>Actinomycetota</taxon>
        <taxon>Actinomycetes</taxon>
        <taxon>Actinopolysporales</taxon>
        <taxon>Actinopolysporaceae</taxon>
        <taxon>Actinopolyspora</taxon>
    </lineage>
</organism>